<sequence length="707" mass="84781">MKDENENRCKKDEDRCKAGEFEDYNPLNDIQDFQGSDNVNEDTENEEDFNVSNSRERQKNIERNSFKNMDMDINPESKELKKARLTAFDRFSAYHDFYTEGLTMKFTKSDIKRQEKRSEDVRDLNKNRQKHIKKTIYNYDKNENLDTKLIMSLINLIYEYELEFVEFEKSSTNKLNLNITRGTSLRRFKNLIVASGISKILGISLDTAKRWSYQLELPRKNPFNVIVRPTTFKKICDHIEIFSNHIEIYTSFLEVLTDYCEKKYSKDFLNMLVSIFNKYIKGGGGKSWLSQILGKSRAYIFDLEHRRGEKGKEGPEHYAKYFNLLTSIHLINKEILDFKDGLNISDLKAECRNLIFKEMKNRNMIKELCESKYSRRITNTDNRELFDIVIHSLLALTKIERGRSNKNSNFAYDYTDLSRLISKTNSRDFLTGKFRNGYILAKTEGIRLIKEIRKGFFKAPGACHNAIYRIKIHINNPHWREYEEHFIDLRGIQRKELLDLSLGLDIYDKDFIEDAHPFVTDDGQIIKGRYVFYITRHHLDEDQKHYLIFDHNSTDFMFRIILLTSNSHWKLHANKEEFNKNKVLLNARMKHIYRILKFTNIPQRNYAHIIKSEFNNETIVINGQEVRIWNKFPGKIIDEWIRRWKARRTLSDQEFYERFYPNFYNHQYEPLLRDINLFKAKDPKCQRPEFWYWYFKHYIKKNIYPCG</sequence>
<protein>
    <submittedName>
        <fullName evidence="2">Uncharacterized protein</fullName>
    </submittedName>
</protein>
<dbReference type="EMBL" id="LAZR01013703">
    <property type="protein sequence ID" value="KKM20747.1"/>
    <property type="molecule type" value="Genomic_DNA"/>
</dbReference>
<gene>
    <name evidence="2" type="ORF">LCGC14_1642380</name>
</gene>
<accession>A0A0F9HZX9</accession>
<organism evidence="2">
    <name type="scientific">marine sediment metagenome</name>
    <dbReference type="NCBI Taxonomy" id="412755"/>
    <lineage>
        <taxon>unclassified sequences</taxon>
        <taxon>metagenomes</taxon>
        <taxon>ecological metagenomes</taxon>
    </lineage>
</organism>
<evidence type="ECO:0000256" key="1">
    <source>
        <dbReference type="SAM" id="MobiDB-lite"/>
    </source>
</evidence>
<feature type="compositionally biased region" description="Acidic residues" evidence="1">
    <location>
        <begin position="39"/>
        <end position="49"/>
    </location>
</feature>
<name>A0A0F9HZX9_9ZZZZ</name>
<feature type="region of interest" description="Disordered" evidence="1">
    <location>
        <begin position="20"/>
        <end position="59"/>
    </location>
</feature>
<comment type="caution">
    <text evidence="2">The sequence shown here is derived from an EMBL/GenBank/DDBJ whole genome shotgun (WGS) entry which is preliminary data.</text>
</comment>
<dbReference type="AlphaFoldDB" id="A0A0F9HZX9"/>
<proteinExistence type="predicted"/>
<reference evidence="2" key="1">
    <citation type="journal article" date="2015" name="Nature">
        <title>Complex archaea that bridge the gap between prokaryotes and eukaryotes.</title>
        <authorList>
            <person name="Spang A."/>
            <person name="Saw J.H."/>
            <person name="Jorgensen S.L."/>
            <person name="Zaremba-Niedzwiedzka K."/>
            <person name="Martijn J."/>
            <person name="Lind A.E."/>
            <person name="van Eijk R."/>
            <person name="Schleper C."/>
            <person name="Guy L."/>
            <person name="Ettema T.J."/>
        </authorList>
    </citation>
    <scope>NUCLEOTIDE SEQUENCE</scope>
</reference>
<evidence type="ECO:0000313" key="2">
    <source>
        <dbReference type="EMBL" id="KKM20747.1"/>
    </source>
</evidence>